<protein>
    <recommendedName>
        <fullName evidence="1">LPS-assembly protein LptD</fullName>
    </recommendedName>
</protein>
<feature type="domain" description="LptD C-terminal" evidence="3">
    <location>
        <begin position="362"/>
        <end position="755"/>
    </location>
</feature>
<evidence type="ECO:0000256" key="2">
    <source>
        <dbReference type="SAM" id="MobiDB-lite"/>
    </source>
</evidence>
<evidence type="ECO:0000313" key="4">
    <source>
        <dbReference type="EMBL" id="UOK70739.1"/>
    </source>
</evidence>
<comment type="similarity">
    <text evidence="1">Belongs to the LptD family.</text>
</comment>
<dbReference type="GO" id="GO:0043165">
    <property type="term" value="P:Gram-negative-bacterium-type cell outer membrane assembly"/>
    <property type="evidence" value="ECO:0007669"/>
    <property type="project" value="UniProtKB-UniRule"/>
</dbReference>
<dbReference type="PANTHER" id="PTHR30189:SF1">
    <property type="entry name" value="LPS-ASSEMBLY PROTEIN LPTD"/>
    <property type="match status" value="1"/>
</dbReference>
<keyword evidence="1" id="KW-0998">Cell outer membrane</keyword>
<dbReference type="Pfam" id="PF04453">
    <property type="entry name" value="LptD"/>
    <property type="match status" value="1"/>
</dbReference>
<evidence type="ECO:0000256" key="1">
    <source>
        <dbReference type="HAMAP-Rule" id="MF_01411"/>
    </source>
</evidence>
<reference evidence="4" key="1">
    <citation type="submission" date="2021-09" db="EMBL/GenBank/DDBJ databases">
        <title>Network and meta-omics reveal the key degrader and cooperation patterns in an efficient 1,4-dioxane-degrading microbial community.</title>
        <authorList>
            <person name="Dai C."/>
        </authorList>
    </citation>
    <scope>NUCLEOTIDE SEQUENCE</scope>
    <source>
        <strain evidence="4">ZM13</strain>
    </source>
</reference>
<dbReference type="KEGG" id="apol:K9D25_18780"/>
<proteinExistence type="inferred from homology"/>
<dbReference type="EMBL" id="CP083239">
    <property type="protein sequence ID" value="UOK70739.1"/>
    <property type="molecule type" value="Genomic_DNA"/>
</dbReference>
<accession>A0A9E6ZS61</accession>
<keyword evidence="1" id="KW-0472">Membrane</keyword>
<dbReference type="GO" id="GO:1990351">
    <property type="term" value="C:transporter complex"/>
    <property type="evidence" value="ECO:0007669"/>
    <property type="project" value="TreeGrafter"/>
</dbReference>
<feature type="region of interest" description="Disordered" evidence="2">
    <location>
        <begin position="1"/>
        <end position="21"/>
    </location>
</feature>
<evidence type="ECO:0000259" key="3">
    <source>
        <dbReference type="Pfam" id="PF04453"/>
    </source>
</evidence>
<feature type="region of interest" description="Disordered" evidence="2">
    <location>
        <begin position="71"/>
        <end position="97"/>
    </location>
</feature>
<gene>
    <name evidence="1" type="primary">lptD</name>
    <name evidence="4" type="ORF">K9D25_18780</name>
</gene>
<keyword evidence="1" id="KW-0732">Signal</keyword>
<comment type="subcellular location">
    <subcellularLocation>
        <location evidence="1">Cell outer membrane</location>
    </subcellularLocation>
</comment>
<comment type="caution">
    <text evidence="1">Lacks conserved residue(s) required for the propagation of feature annotation.</text>
</comment>
<dbReference type="GO" id="GO:0009279">
    <property type="term" value="C:cell outer membrane"/>
    <property type="evidence" value="ECO:0007669"/>
    <property type="project" value="UniProtKB-SubCell"/>
</dbReference>
<dbReference type="Proteomes" id="UP000831684">
    <property type="component" value="Chromosome"/>
</dbReference>
<dbReference type="HAMAP" id="MF_01411">
    <property type="entry name" value="LPS_assembly_LptD"/>
    <property type="match status" value="1"/>
</dbReference>
<dbReference type="InterPro" id="IPR020889">
    <property type="entry name" value="LipoPS_assembly_LptD"/>
</dbReference>
<dbReference type="GO" id="GO:0015920">
    <property type="term" value="P:lipopolysaccharide transport"/>
    <property type="evidence" value="ECO:0007669"/>
    <property type="project" value="InterPro"/>
</dbReference>
<name>A0A9E6ZS61_9HYPH</name>
<dbReference type="InterPro" id="IPR050218">
    <property type="entry name" value="LptD"/>
</dbReference>
<evidence type="ECO:0000313" key="5">
    <source>
        <dbReference type="Proteomes" id="UP000831684"/>
    </source>
</evidence>
<dbReference type="Gene3D" id="2.60.450.10">
    <property type="entry name" value="Lipopolysaccharide (LPS) transport protein A like domain"/>
    <property type="match status" value="1"/>
</dbReference>
<organism evidence="4 5">
    <name type="scientific">Ancylobacter polymorphus</name>
    <dbReference type="NCBI Taxonomy" id="223390"/>
    <lineage>
        <taxon>Bacteria</taxon>
        <taxon>Pseudomonadati</taxon>
        <taxon>Pseudomonadota</taxon>
        <taxon>Alphaproteobacteria</taxon>
        <taxon>Hyphomicrobiales</taxon>
        <taxon>Xanthobacteraceae</taxon>
        <taxon>Ancylobacter</taxon>
    </lineage>
</organism>
<comment type="function">
    <text evidence="1">Involved in the assembly of lipopolysaccharide (LPS) at the surface of the outer membrane.</text>
</comment>
<feature type="compositionally biased region" description="Low complexity" evidence="2">
    <location>
        <begin position="71"/>
        <end position="91"/>
    </location>
</feature>
<sequence length="861" mass="95232">MVSSGRRGIDGYSHPASPGGRMKVGTVLAGQADSAIPRLKRRLRQSACAFVFSSVALVALGPTSPALAQMTAAQPTAAQTSPQPSAAQPAGLAGGLVTRQTDPNAKMLVTADQLVYDNTRNEVIADGNVQIYYDGAVLEARRVVYDRNANRLRAEGGVRLKDKDGTVIAADNLDLSQDFSNGFVNSLRIDSPQDMHFVASRADRENGDTTILTSGAYTPCEPCKENPQKPPMWQVKAAKIIHKEKEQTIYFEDARLEFLGIPIAWAPYLEAPDPTVKRKSGFLIPQFVNTSEIGFGATIPYFWNIAPNMDVTFSPLIVSKQGVLMDAEFRHRLETGTYSIRAAGIDQMDRDAFNGQPGDRDQRGVLETHGRFNINENWYWGWDGWLMSDQTFLQDYNLISATTREVTSQIYLVGQGDRSYFDLRAMYFTGLTSYDVEAQQPVIHPVLDYSKTLGDSVFGGQLSYDVNFTSLTRDEIDLRATSAAYAPLVPELYDGPTNQCDLTRVAAAGANLRDACLMRGMVGSYSRLSGVVDWRRTFIDQAGQTWTPFFNMQLDVASVQAQTEDEPWLGTGGDTQLVRAMPAVGLEYRYPFIAVQSWGTQTIQPIAQVIVRPDETHIGQLPNEDAQSLIFDDTNLFEINKYSGYDRVEGGGRANVGIQYTANFNDGGQINALFGQSYQLFGTNSYANYDMANTGAESGLEDDASDYVARLYYQPTDNFSLVNRFRFDNTDWSVERYEVEGRAVINKKLTVSALYGLYTAQPLLGYYEEREGILGTGTLKLNDNWSLQAAARYNLNLDEIDFTLFGISYIDECFGIALSYRSDYTESGNRQRVDTVLLTFTLKTLGEAGFSTNVGSNSSSN</sequence>
<dbReference type="PANTHER" id="PTHR30189">
    <property type="entry name" value="LPS-ASSEMBLY PROTEIN"/>
    <property type="match status" value="1"/>
</dbReference>
<dbReference type="AlphaFoldDB" id="A0A9E6ZS61"/>
<dbReference type="RefSeq" id="WP_244377280.1">
    <property type="nucleotide sequence ID" value="NZ_CP083239.1"/>
</dbReference>
<dbReference type="InterPro" id="IPR007543">
    <property type="entry name" value="LptD_C"/>
</dbReference>
<comment type="subunit">
    <text evidence="1">Component of the lipopolysaccharide transport and assembly complex.</text>
</comment>